<proteinExistence type="predicted"/>
<gene>
    <name evidence="2" type="ORF">HAX54_048219</name>
</gene>
<keyword evidence="3" id="KW-1185">Reference proteome</keyword>
<evidence type="ECO:0000256" key="1">
    <source>
        <dbReference type="SAM" id="MobiDB-lite"/>
    </source>
</evidence>
<evidence type="ECO:0000313" key="3">
    <source>
        <dbReference type="Proteomes" id="UP000823775"/>
    </source>
</evidence>
<organism evidence="2 3">
    <name type="scientific">Datura stramonium</name>
    <name type="common">Jimsonweed</name>
    <name type="synonym">Common thornapple</name>
    <dbReference type="NCBI Taxonomy" id="4076"/>
    <lineage>
        <taxon>Eukaryota</taxon>
        <taxon>Viridiplantae</taxon>
        <taxon>Streptophyta</taxon>
        <taxon>Embryophyta</taxon>
        <taxon>Tracheophyta</taxon>
        <taxon>Spermatophyta</taxon>
        <taxon>Magnoliopsida</taxon>
        <taxon>eudicotyledons</taxon>
        <taxon>Gunneridae</taxon>
        <taxon>Pentapetalae</taxon>
        <taxon>asterids</taxon>
        <taxon>lamiids</taxon>
        <taxon>Solanales</taxon>
        <taxon>Solanaceae</taxon>
        <taxon>Solanoideae</taxon>
        <taxon>Datureae</taxon>
        <taxon>Datura</taxon>
    </lineage>
</organism>
<evidence type="ECO:0000313" key="2">
    <source>
        <dbReference type="EMBL" id="MCD7462311.1"/>
    </source>
</evidence>
<accession>A0ABS8STF9</accession>
<dbReference type="EMBL" id="JACEIK010000792">
    <property type="protein sequence ID" value="MCD7462311.1"/>
    <property type="molecule type" value="Genomic_DNA"/>
</dbReference>
<sequence>MLRQENEMLQIQLDNVTERFNLCTARTDEVKLELKMIKKLAKTQEQELMEVEEQSPDTNNYESKSEEEMNMDQYLNFDAINFPPPKNDM</sequence>
<dbReference type="Proteomes" id="UP000823775">
    <property type="component" value="Unassembled WGS sequence"/>
</dbReference>
<comment type="caution">
    <text evidence="2">The sequence shown here is derived from an EMBL/GenBank/DDBJ whole genome shotgun (WGS) entry which is preliminary data.</text>
</comment>
<protein>
    <submittedName>
        <fullName evidence="2">Uncharacterized protein</fullName>
    </submittedName>
</protein>
<name>A0ABS8STF9_DATST</name>
<feature type="region of interest" description="Disordered" evidence="1">
    <location>
        <begin position="47"/>
        <end position="68"/>
    </location>
</feature>
<reference evidence="2 3" key="1">
    <citation type="journal article" date="2021" name="BMC Genomics">
        <title>Datura genome reveals duplications of psychoactive alkaloid biosynthetic genes and high mutation rate following tissue culture.</title>
        <authorList>
            <person name="Rajewski A."/>
            <person name="Carter-House D."/>
            <person name="Stajich J."/>
            <person name="Litt A."/>
        </authorList>
    </citation>
    <scope>NUCLEOTIDE SEQUENCE [LARGE SCALE GENOMIC DNA]</scope>
    <source>
        <strain evidence="2">AR-01</strain>
    </source>
</reference>